<keyword evidence="4 5" id="KW-0472">Membrane</keyword>
<dbReference type="OrthoDB" id="434972at2759"/>
<accession>A0A4Z1HRZ4</accession>
<sequence>MTYSSEKFRIHEFTRSFLDGLIASTLKRCGYHIYTIWLFTFSDLKTIIFPSTAFGIINALAIFMEQSSSSPETLTQKYWQLLKTIPMILFWTWINLLPFAINNQRKPDAIQEDLLNKPWRSMPSGRISPEAAKRLMFTTYIFAIITSKILGNALHCLTLIALGFWYNNMRGADRCWVIRNLINAYGFICFASGAIQVAIGKDQAVSHLLGWWYCIIAGIVFSTVQIQDMYDQRGDKIRNRKTLPLVLGDAFSRWTIAVPMLIWCWLAPLLWSSSMSGFVLPVVVGLIITRRTEADDKRTFQLWNMWLVSVYLLPLVKAYENLS</sequence>
<evidence type="ECO:0000256" key="4">
    <source>
        <dbReference type="ARBA" id="ARBA00023136"/>
    </source>
</evidence>
<proteinExistence type="predicted"/>
<gene>
    <name evidence="6" type="ORF">BCON_0269g00030</name>
</gene>
<feature type="transmembrane region" description="Helical" evidence="5">
    <location>
        <begin position="300"/>
        <end position="319"/>
    </location>
</feature>
<protein>
    <recommendedName>
        <fullName evidence="8">UbiA prenyltransferase</fullName>
    </recommendedName>
</protein>
<feature type="transmembrane region" description="Helical" evidence="5">
    <location>
        <begin position="210"/>
        <end position="230"/>
    </location>
</feature>
<feature type="transmembrane region" description="Helical" evidence="5">
    <location>
        <begin position="177"/>
        <end position="198"/>
    </location>
</feature>
<name>A0A4Z1HRZ4_9HELO</name>
<dbReference type="InterPro" id="IPR050475">
    <property type="entry name" value="Prenyltransferase_related"/>
</dbReference>
<evidence type="ECO:0000256" key="5">
    <source>
        <dbReference type="SAM" id="Phobius"/>
    </source>
</evidence>
<dbReference type="GO" id="GO:0016765">
    <property type="term" value="F:transferase activity, transferring alkyl or aryl (other than methyl) groups"/>
    <property type="evidence" value="ECO:0007669"/>
    <property type="project" value="InterPro"/>
</dbReference>
<dbReference type="PANTHER" id="PTHR42723">
    <property type="entry name" value="CHLOROPHYLL SYNTHASE"/>
    <property type="match status" value="1"/>
</dbReference>
<evidence type="ECO:0000313" key="6">
    <source>
        <dbReference type="EMBL" id="TGO47637.1"/>
    </source>
</evidence>
<evidence type="ECO:0000256" key="1">
    <source>
        <dbReference type="ARBA" id="ARBA00004141"/>
    </source>
</evidence>
<dbReference type="GO" id="GO:0016020">
    <property type="term" value="C:membrane"/>
    <property type="evidence" value="ECO:0007669"/>
    <property type="project" value="UniProtKB-SubCell"/>
</dbReference>
<dbReference type="AlphaFoldDB" id="A0A4Z1HRZ4"/>
<feature type="transmembrane region" description="Helical" evidence="5">
    <location>
        <begin position="47"/>
        <end position="64"/>
    </location>
</feature>
<dbReference type="CDD" id="cd13965">
    <property type="entry name" value="PT_UbiA_3"/>
    <property type="match status" value="1"/>
</dbReference>
<dbReference type="Proteomes" id="UP000297527">
    <property type="component" value="Unassembled WGS sequence"/>
</dbReference>
<feature type="transmembrane region" description="Helical" evidence="5">
    <location>
        <begin position="140"/>
        <end position="165"/>
    </location>
</feature>
<reference evidence="6 7" key="1">
    <citation type="submission" date="2017-12" db="EMBL/GenBank/DDBJ databases">
        <title>Comparative genomics of Botrytis spp.</title>
        <authorList>
            <person name="Valero-Jimenez C.A."/>
            <person name="Tapia P."/>
            <person name="Veloso J."/>
            <person name="Silva-Moreno E."/>
            <person name="Staats M."/>
            <person name="Valdes J.H."/>
            <person name="Van Kan J.A.L."/>
        </authorList>
    </citation>
    <scope>NUCLEOTIDE SEQUENCE [LARGE SCALE GENOMIC DNA]</scope>
    <source>
        <strain evidence="6 7">MUCL11595</strain>
    </source>
</reference>
<keyword evidence="3 5" id="KW-1133">Transmembrane helix</keyword>
<comment type="subcellular location">
    <subcellularLocation>
        <location evidence="1">Membrane</location>
        <topology evidence="1">Multi-pass membrane protein</topology>
    </subcellularLocation>
</comment>
<dbReference type="PANTHER" id="PTHR42723:SF1">
    <property type="entry name" value="CHLOROPHYLL SYNTHASE, CHLOROPLASTIC"/>
    <property type="match status" value="1"/>
</dbReference>
<evidence type="ECO:0008006" key="8">
    <source>
        <dbReference type="Google" id="ProtNLM"/>
    </source>
</evidence>
<keyword evidence="7" id="KW-1185">Reference proteome</keyword>
<feature type="transmembrane region" description="Helical" evidence="5">
    <location>
        <begin position="269"/>
        <end position="288"/>
    </location>
</feature>
<evidence type="ECO:0000256" key="3">
    <source>
        <dbReference type="ARBA" id="ARBA00022989"/>
    </source>
</evidence>
<evidence type="ECO:0000313" key="7">
    <source>
        <dbReference type="Proteomes" id="UP000297527"/>
    </source>
</evidence>
<keyword evidence="2 5" id="KW-0812">Transmembrane</keyword>
<comment type="caution">
    <text evidence="6">The sequence shown here is derived from an EMBL/GenBank/DDBJ whole genome shotgun (WGS) entry which is preliminary data.</text>
</comment>
<dbReference type="EMBL" id="PQXN01000268">
    <property type="protein sequence ID" value="TGO47637.1"/>
    <property type="molecule type" value="Genomic_DNA"/>
</dbReference>
<dbReference type="Pfam" id="PF01040">
    <property type="entry name" value="UbiA"/>
    <property type="match status" value="1"/>
</dbReference>
<evidence type="ECO:0000256" key="2">
    <source>
        <dbReference type="ARBA" id="ARBA00022692"/>
    </source>
</evidence>
<dbReference type="InterPro" id="IPR000537">
    <property type="entry name" value="UbiA_prenyltransferase"/>
</dbReference>
<organism evidence="6 7">
    <name type="scientific">Botryotinia convoluta</name>
    <dbReference type="NCBI Taxonomy" id="54673"/>
    <lineage>
        <taxon>Eukaryota</taxon>
        <taxon>Fungi</taxon>
        <taxon>Dikarya</taxon>
        <taxon>Ascomycota</taxon>
        <taxon>Pezizomycotina</taxon>
        <taxon>Leotiomycetes</taxon>
        <taxon>Helotiales</taxon>
        <taxon>Sclerotiniaceae</taxon>
        <taxon>Botryotinia</taxon>
    </lineage>
</organism>
<feature type="transmembrane region" description="Helical" evidence="5">
    <location>
        <begin position="84"/>
        <end position="101"/>
    </location>
</feature>